<gene>
    <name evidence="3" type="ORF">SAMN05444401_2470</name>
</gene>
<dbReference type="EMBL" id="FQZO01000003">
    <property type="protein sequence ID" value="SHJ19894.1"/>
    <property type="molecule type" value="Genomic_DNA"/>
</dbReference>
<evidence type="ECO:0000259" key="1">
    <source>
        <dbReference type="Pfam" id="PF01978"/>
    </source>
</evidence>
<dbReference type="Pfam" id="PF01978">
    <property type="entry name" value="TrmB"/>
    <property type="match status" value="1"/>
</dbReference>
<dbReference type="InterPro" id="IPR036390">
    <property type="entry name" value="WH_DNA-bd_sf"/>
</dbReference>
<evidence type="ECO:0000313" key="4">
    <source>
        <dbReference type="Proteomes" id="UP000184080"/>
    </source>
</evidence>
<dbReference type="InterPro" id="IPR002831">
    <property type="entry name" value="Tscrpt_reg_TrmB_N"/>
</dbReference>
<dbReference type="InterPro" id="IPR051797">
    <property type="entry name" value="TrmB-like"/>
</dbReference>
<reference evidence="3 4" key="1">
    <citation type="submission" date="2016-11" db="EMBL/GenBank/DDBJ databases">
        <authorList>
            <person name="Jaros S."/>
            <person name="Januszkiewicz K."/>
            <person name="Wedrychowicz H."/>
        </authorList>
    </citation>
    <scope>NUCLEOTIDE SEQUENCE [LARGE SCALE GENOMIC DNA]</scope>
    <source>
        <strain evidence="3 4">DSM 21864</strain>
    </source>
</reference>
<dbReference type="SUPFAM" id="SSF46785">
    <property type="entry name" value="Winged helix' DNA-binding domain"/>
    <property type="match status" value="1"/>
</dbReference>
<dbReference type="InterPro" id="IPR021586">
    <property type="entry name" value="Tscrpt_reg_TrmB_C"/>
</dbReference>
<feature type="domain" description="Transcription regulator TrmB C-terminal" evidence="2">
    <location>
        <begin position="109"/>
        <end position="221"/>
    </location>
</feature>
<feature type="domain" description="Transcription regulator TrmB N-terminal" evidence="1">
    <location>
        <begin position="8"/>
        <end position="75"/>
    </location>
</feature>
<evidence type="ECO:0000313" key="3">
    <source>
        <dbReference type="EMBL" id="SHJ19894.1"/>
    </source>
</evidence>
<dbReference type="Proteomes" id="UP000184080">
    <property type="component" value="Unassembled WGS sequence"/>
</dbReference>
<sequence length="271" mass="31342">MDKIINLLKNFNFTESEAKVYISLLKHGAGTGYEISKNSSVPRSKVYNILTILMDKGCVVISKQTNPINYSAVPIDEFISNIKSNVDRTLDEVKGELINFNQTMDLDNMWYIRGYQNIFNKCKNILSSAKKDVYIQVWREDIDNIYDELKSVEERLDKVVTILYSANNDYDVNLNSYYKHGFEKDKLAESGGRWINIVVDSNEMLFGHIQNDKNAEVIWTKSKPMVFLSKENIRHDAYCLKLIDALNDNVKVKFGDDLEGIRDIFKEHNPK</sequence>
<proteinExistence type="predicted"/>
<protein>
    <submittedName>
        <fullName evidence="3">Sugar-specific transcriptional regulator TrmB</fullName>
    </submittedName>
</protein>
<evidence type="ECO:0000259" key="2">
    <source>
        <dbReference type="Pfam" id="PF11495"/>
    </source>
</evidence>
<keyword evidence="4" id="KW-1185">Reference proteome</keyword>
<organism evidence="3 4">
    <name type="scientific">Clostridium amylolyticum</name>
    <dbReference type="NCBI Taxonomy" id="1121298"/>
    <lineage>
        <taxon>Bacteria</taxon>
        <taxon>Bacillati</taxon>
        <taxon>Bacillota</taxon>
        <taxon>Clostridia</taxon>
        <taxon>Eubacteriales</taxon>
        <taxon>Clostridiaceae</taxon>
        <taxon>Clostridium</taxon>
    </lineage>
</organism>
<dbReference type="InterPro" id="IPR036388">
    <property type="entry name" value="WH-like_DNA-bd_sf"/>
</dbReference>
<dbReference type="CDD" id="cd09124">
    <property type="entry name" value="PLDc_like_TrmB_middle"/>
    <property type="match status" value="1"/>
</dbReference>
<name>A0A1M6HCK6_9CLOT</name>
<dbReference type="PANTHER" id="PTHR34293:SF1">
    <property type="entry name" value="HTH-TYPE TRANSCRIPTIONAL REGULATOR TRMBL2"/>
    <property type="match status" value="1"/>
</dbReference>
<dbReference type="PANTHER" id="PTHR34293">
    <property type="entry name" value="HTH-TYPE TRANSCRIPTIONAL REGULATOR TRMBL2"/>
    <property type="match status" value="1"/>
</dbReference>
<dbReference type="AlphaFoldDB" id="A0A1M6HCK6"/>
<dbReference type="RefSeq" id="WP_073006914.1">
    <property type="nucleotide sequence ID" value="NZ_FQZO01000003.1"/>
</dbReference>
<dbReference type="OrthoDB" id="1493540at2"/>
<accession>A0A1M6HCK6</accession>
<dbReference type="Pfam" id="PF11495">
    <property type="entry name" value="Regulator_TrmB"/>
    <property type="match status" value="1"/>
</dbReference>
<dbReference type="STRING" id="1121298.SAMN05444401_2470"/>
<dbReference type="Gene3D" id="1.10.10.10">
    <property type="entry name" value="Winged helix-like DNA-binding domain superfamily/Winged helix DNA-binding domain"/>
    <property type="match status" value="1"/>
</dbReference>